<accession>A0A8X6XIA7</accession>
<feature type="non-terminal residue" evidence="2">
    <location>
        <position position="1"/>
    </location>
</feature>
<evidence type="ECO:0000313" key="3">
    <source>
        <dbReference type="Proteomes" id="UP000886998"/>
    </source>
</evidence>
<protein>
    <submittedName>
        <fullName evidence="2">Acetoacetyl-CoA synthetase</fullName>
    </submittedName>
</protein>
<proteinExistence type="predicted"/>
<dbReference type="PANTHER" id="PTHR42921:SF1">
    <property type="entry name" value="ACETOACETYL-COA SYNTHETASE"/>
    <property type="match status" value="1"/>
</dbReference>
<evidence type="ECO:0000259" key="1">
    <source>
        <dbReference type="Pfam" id="PF16177"/>
    </source>
</evidence>
<dbReference type="GO" id="GO:0030729">
    <property type="term" value="F:acetoacetate-CoA ligase activity"/>
    <property type="evidence" value="ECO:0007669"/>
    <property type="project" value="TreeGrafter"/>
</dbReference>
<dbReference type="PANTHER" id="PTHR42921">
    <property type="entry name" value="ACETOACETYL-COA SYNTHETASE"/>
    <property type="match status" value="1"/>
</dbReference>
<dbReference type="InterPro" id="IPR032387">
    <property type="entry name" value="ACAS_N"/>
</dbReference>
<keyword evidence="3" id="KW-1185">Reference proteome</keyword>
<dbReference type="OrthoDB" id="10253869at2759"/>
<dbReference type="AlphaFoldDB" id="A0A8X6XIA7"/>
<reference evidence="2" key="1">
    <citation type="submission" date="2020-08" db="EMBL/GenBank/DDBJ databases">
        <title>Multicomponent nature underlies the extraordinary mechanical properties of spider dragline silk.</title>
        <authorList>
            <person name="Kono N."/>
            <person name="Nakamura H."/>
            <person name="Mori M."/>
            <person name="Yoshida Y."/>
            <person name="Ohtoshi R."/>
            <person name="Malay A.D."/>
            <person name="Moran D.A.P."/>
            <person name="Tomita M."/>
            <person name="Numata K."/>
            <person name="Arakawa K."/>
        </authorList>
    </citation>
    <scope>NUCLEOTIDE SEQUENCE</scope>
</reference>
<comment type="caution">
    <text evidence="2">The sequence shown here is derived from an EMBL/GenBank/DDBJ whole genome shotgun (WGS) entry which is preliminary data.</text>
</comment>
<evidence type="ECO:0000313" key="2">
    <source>
        <dbReference type="EMBL" id="GFY54398.1"/>
    </source>
</evidence>
<dbReference type="EMBL" id="BMAV01009847">
    <property type="protein sequence ID" value="GFY54398.1"/>
    <property type="molecule type" value="Genomic_DNA"/>
</dbReference>
<sequence>MGLEKTNSVETWRPKGFLESFVTQPKLIWNRKDPNTQMEKYKKMIEKKYNQKFDSYWDFHKWSVENFELFWEELWHFFNVIASKPYEKVFLKTGPGFLDNEWFSGAKMNYAENLLRIRDDRIAIMWL</sequence>
<dbReference type="Proteomes" id="UP000886998">
    <property type="component" value="Unassembled WGS sequence"/>
</dbReference>
<name>A0A8X6XIA7_9ARAC</name>
<dbReference type="Pfam" id="PF16177">
    <property type="entry name" value="ACAS_N"/>
    <property type="match status" value="1"/>
</dbReference>
<organism evidence="2 3">
    <name type="scientific">Trichonephila inaurata madagascariensis</name>
    <dbReference type="NCBI Taxonomy" id="2747483"/>
    <lineage>
        <taxon>Eukaryota</taxon>
        <taxon>Metazoa</taxon>
        <taxon>Ecdysozoa</taxon>
        <taxon>Arthropoda</taxon>
        <taxon>Chelicerata</taxon>
        <taxon>Arachnida</taxon>
        <taxon>Araneae</taxon>
        <taxon>Araneomorphae</taxon>
        <taxon>Entelegynae</taxon>
        <taxon>Araneoidea</taxon>
        <taxon>Nephilidae</taxon>
        <taxon>Trichonephila</taxon>
        <taxon>Trichonephila inaurata</taxon>
    </lineage>
</organism>
<feature type="domain" description="Acetyl-coenzyme A synthetase N-terminal" evidence="1">
    <location>
        <begin position="56"/>
        <end position="113"/>
    </location>
</feature>
<dbReference type="InterPro" id="IPR042099">
    <property type="entry name" value="ANL_N_sf"/>
</dbReference>
<dbReference type="Gene3D" id="3.40.50.12780">
    <property type="entry name" value="N-terminal domain of ligase-like"/>
    <property type="match status" value="1"/>
</dbReference>
<gene>
    <name evidence="2" type="primary">Aacs_3</name>
    <name evidence="2" type="ORF">TNIN_149571</name>
</gene>